<dbReference type="PROSITE" id="PS51186">
    <property type="entry name" value="GNAT"/>
    <property type="match status" value="1"/>
</dbReference>
<dbReference type="SUPFAM" id="SSF55729">
    <property type="entry name" value="Acyl-CoA N-acyltransferases (Nat)"/>
    <property type="match status" value="1"/>
</dbReference>
<gene>
    <name evidence="2" type="ORF">ISU07_21190</name>
</gene>
<name>A0A930VIU6_9ACTN</name>
<dbReference type="InterPro" id="IPR016181">
    <property type="entry name" value="Acyl_CoA_acyltransferase"/>
</dbReference>
<dbReference type="InterPro" id="IPR000182">
    <property type="entry name" value="GNAT_dom"/>
</dbReference>
<comment type="caution">
    <text evidence="2">The sequence shown here is derived from an EMBL/GenBank/DDBJ whole genome shotgun (WGS) entry which is preliminary data.</text>
</comment>
<evidence type="ECO:0000313" key="3">
    <source>
        <dbReference type="Proteomes" id="UP000640489"/>
    </source>
</evidence>
<feature type="domain" description="N-acetyltransferase" evidence="1">
    <location>
        <begin position="168"/>
        <end position="316"/>
    </location>
</feature>
<reference evidence="2" key="1">
    <citation type="submission" date="2020-11" db="EMBL/GenBank/DDBJ databases">
        <title>Nocardioides sp. nov., isolated from Soil of Cynanchum wilfordii Hemsley rhizosphere.</title>
        <authorList>
            <person name="Lee J.-S."/>
            <person name="Suh M.K."/>
            <person name="Kim J.-S."/>
        </authorList>
    </citation>
    <scope>NUCLEOTIDE SEQUENCE</scope>
    <source>
        <strain evidence="2">KCTC 19275</strain>
    </source>
</reference>
<dbReference type="GO" id="GO:0016747">
    <property type="term" value="F:acyltransferase activity, transferring groups other than amino-acyl groups"/>
    <property type="evidence" value="ECO:0007669"/>
    <property type="project" value="InterPro"/>
</dbReference>
<dbReference type="AlphaFoldDB" id="A0A930VIU6"/>
<organism evidence="2 3">
    <name type="scientific">Nocardioides islandensis</name>
    <dbReference type="NCBI Taxonomy" id="433663"/>
    <lineage>
        <taxon>Bacteria</taxon>
        <taxon>Bacillati</taxon>
        <taxon>Actinomycetota</taxon>
        <taxon>Actinomycetes</taxon>
        <taxon>Propionibacteriales</taxon>
        <taxon>Nocardioidaceae</taxon>
        <taxon>Nocardioides</taxon>
    </lineage>
</organism>
<accession>A0A930VIU6</accession>
<dbReference type="Proteomes" id="UP000640489">
    <property type="component" value="Unassembled WGS sequence"/>
</dbReference>
<evidence type="ECO:0000313" key="2">
    <source>
        <dbReference type="EMBL" id="MBF4765653.1"/>
    </source>
</evidence>
<evidence type="ECO:0000259" key="1">
    <source>
        <dbReference type="PROSITE" id="PS51186"/>
    </source>
</evidence>
<keyword evidence="3" id="KW-1185">Reference proteome</keyword>
<dbReference type="Pfam" id="PF00583">
    <property type="entry name" value="Acetyltransf_1"/>
    <property type="match status" value="1"/>
</dbReference>
<dbReference type="EMBL" id="JADKPN010000017">
    <property type="protein sequence ID" value="MBF4765653.1"/>
    <property type="molecule type" value="Genomic_DNA"/>
</dbReference>
<dbReference type="RefSeq" id="WP_194708834.1">
    <property type="nucleotide sequence ID" value="NZ_JADKPN010000017.1"/>
</dbReference>
<dbReference type="Gene3D" id="3.40.630.30">
    <property type="match status" value="1"/>
</dbReference>
<protein>
    <recommendedName>
        <fullName evidence="1">N-acetyltransferase domain-containing protein</fullName>
    </recommendedName>
</protein>
<sequence>MDDLVEEMAHARLAWTAPAIRAWYDDDRLLRQLADGLADEAGRVDDEEFGASFRDDVGLHPGTSPLEWANRRIRLPDGGWSVAGIRFRALDVARPFVDIVATTAPPTDDGLAAVADAVLPYFGPFAPLCLRVEPPDPSAIDGRVDQHVVAGRVDELRRWPRAASYDAVALRPGEPGPLADRAAGIYAALPRGRDTWATPEDQESLAHCADEGLLFEVVVDDTSAGVVAAIRDDRHGMSGFGVEEICLDAAARGRGLAAGVVQRLVDALPAADGDVLWGTIHPDNQPSLRNALSVGRRVVGGYVWVTPSGLPGMPRH</sequence>
<proteinExistence type="predicted"/>